<evidence type="ECO:0000313" key="4">
    <source>
        <dbReference type="EMBL" id="GAA0164054.1"/>
    </source>
</evidence>
<keyword evidence="2" id="KW-0863">Zinc-finger</keyword>
<dbReference type="Proteomes" id="UP001454036">
    <property type="component" value="Unassembled WGS sequence"/>
</dbReference>
<name>A0AAV3QJ40_LITER</name>
<evidence type="ECO:0000256" key="2">
    <source>
        <dbReference type="ARBA" id="ARBA00022771"/>
    </source>
</evidence>
<dbReference type="Pfam" id="PF13920">
    <property type="entry name" value="zf-C3HC4_3"/>
    <property type="match status" value="1"/>
</dbReference>
<dbReference type="AlphaFoldDB" id="A0AAV3QJ40"/>
<dbReference type="InterPro" id="IPR013083">
    <property type="entry name" value="Znf_RING/FYVE/PHD"/>
</dbReference>
<comment type="caution">
    <text evidence="4">The sequence shown here is derived from an EMBL/GenBank/DDBJ whole genome shotgun (WGS) entry which is preliminary data.</text>
</comment>
<dbReference type="Gene3D" id="3.30.40.10">
    <property type="entry name" value="Zinc/RING finger domain, C3HC4 (zinc finger)"/>
    <property type="match status" value="1"/>
</dbReference>
<evidence type="ECO:0000313" key="5">
    <source>
        <dbReference type="Proteomes" id="UP001454036"/>
    </source>
</evidence>
<organism evidence="4 5">
    <name type="scientific">Lithospermum erythrorhizon</name>
    <name type="common">Purple gromwell</name>
    <name type="synonym">Lithospermum officinale var. erythrorhizon</name>
    <dbReference type="NCBI Taxonomy" id="34254"/>
    <lineage>
        <taxon>Eukaryota</taxon>
        <taxon>Viridiplantae</taxon>
        <taxon>Streptophyta</taxon>
        <taxon>Embryophyta</taxon>
        <taxon>Tracheophyta</taxon>
        <taxon>Spermatophyta</taxon>
        <taxon>Magnoliopsida</taxon>
        <taxon>eudicotyledons</taxon>
        <taxon>Gunneridae</taxon>
        <taxon>Pentapetalae</taxon>
        <taxon>asterids</taxon>
        <taxon>lamiids</taxon>
        <taxon>Boraginales</taxon>
        <taxon>Boraginaceae</taxon>
        <taxon>Boraginoideae</taxon>
        <taxon>Lithospermeae</taxon>
        <taxon>Lithospermum</taxon>
    </lineage>
</organism>
<evidence type="ECO:0000256" key="1">
    <source>
        <dbReference type="ARBA" id="ARBA00022723"/>
    </source>
</evidence>
<proteinExistence type="predicted"/>
<protein>
    <submittedName>
        <fullName evidence="4">Uncharacterized protein</fullName>
    </submittedName>
</protein>
<keyword evidence="5" id="KW-1185">Reference proteome</keyword>
<dbReference type="GO" id="GO:0004842">
    <property type="term" value="F:ubiquitin-protein transferase activity"/>
    <property type="evidence" value="ECO:0007669"/>
    <property type="project" value="TreeGrafter"/>
</dbReference>
<dbReference type="GO" id="GO:0008270">
    <property type="term" value="F:zinc ion binding"/>
    <property type="evidence" value="ECO:0007669"/>
    <property type="project" value="UniProtKB-KW"/>
</dbReference>
<keyword evidence="3" id="KW-0862">Zinc</keyword>
<dbReference type="PANTHER" id="PTHR42647">
    <property type="entry name" value="SBP (S-RIBONUCLEASE BINDING PROTEIN) FAMILY PROTEIN"/>
    <property type="match status" value="1"/>
</dbReference>
<dbReference type="PIRSF" id="PIRSF036836">
    <property type="entry name" value="RNase_bind_SBP1"/>
    <property type="match status" value="1"/>
</dbReference>
<evidence type="ECO:0000256" key="3">
    <source>
        <dbReference type="ARBA" id="ARBA00022833"/>
    </source>
</evidence>
<sequence length="265" mass="30376">MAIQAQLYSDNLGFPWSNPQDLSMENNTWGLNQCSFTLEEKPLQYQQSMQCHHPQTHHRGINMAEYHQMVSFSPDLAYLVEKQRLEIDRFVNLQNEKLKCALQEQSKQILSLILKKYGARIEYLLRQKDDEIAKAVNKTMELQDFMKRVEIENEAWQKLAKDNEEMVFSLNNTIEHLKASASLSTNGAEDAESCCDRATDSIEVKVEQNLEQISKRVLCKGCNIRSSCIIILPCRHLCLCQSCEAFLHSCPVCGTEKKATIQALV</sequence>
<dbReference type="EMBL" id="BAABME010004939">
    <property type="protein sequence ID" value="GAA0164054.1"/>
    <property type="molecule type" value="Genomic_DNA"/>
</dbReference>
<accession>A0AAV3QJ40</accession>
<dbReference type="PANTHER" id="PTHR42647:SF22">
    <property type="entry name" value="BOI-RELATED E3 UBIQUITIN-PROTEIN LIGASE 2-RELATED"/>
    <property type="match status" value="1"/>
</dbReference>
<reference evidence="4 5" key="1">
    <citation type="submission" date="2024-01" db="EMBL/GenBank/DDBJ databases">
        <title>The complete chloroplast genome sequence of Lithospermum erythrorhizon: insights into the phylogenetic relationship among Boraginaceae species and the maternal lineages of purple gromwells.</title>
        <authorList>
            <person name="Okada T."/>
            <person name="Watanabe K."/>
        </authorList>
    </citation>
    <scope>NUCLEOTIDE SEQUENCE [LARGE SCALE GENOMIC DNA]</scope>
</reference>
<gene>
    <name evidence="4" type="ORF">LIER_19779</name>
</gene>
<keyword evidence="1" id="KW-0479">Metal-binding</keyword>